<dbReference type="RefSeq" id="WP_117628939.1">
    <property type="nucleotide sequence ID" value="NZ_SDPW01000001.1"/>
</dbReference>
<dbReference type="SUPFAM" id="SSF47413">
    <property type="entry name" value="lambda repressor-like DNA-binding domains"/>
    <property type="match status" value="1"/>
</dbReference>
<organism evidence="2 3">
    <name type="scientific">Senegalimassilia faecalis</name>
    <dbReference type="NCBI Taxonomy" id="2509433"/>
    <lineage>
        <taxon>Bacteria</taxon>
        <taxon>Bacillati</taxon>
        <taxon>Actinomycetota</taxon>
        <taxon>Coriobacteriia</taxon>
        <taxon>Coriobacteriales</taxon>
        <taxon>Coriobacteriaceae</taxon>
        <taxon>Senegalimassilia</taxon>
    </lineage>
</organism>
<dbReference type="InterPro" id="IPR001387">
    <property type="entry name" value="Cro/C1-type_HTH"/>
</dbReference>
<dbReference type="CDD" id="cd00093">
    <property type="entry name" value="HTH_XRE"/>
    <property type="match status" value="1"/>
</dbReference>
<proteinExistence type="predicted"/>
<protein>
    <submittedName>
        <fullName evidence="2">XRE family transcriptional regulator</fullName>
    </submittedName>
</protein>
<evidence type="ECO:0000313" key="3">
    <source>
        <dbReference type="Proteomes" id="UP000293345"/>
    </source>
</evidence>
<dbReference type="Proteomes" id="UP000293345">
    <property type="component" value="Unassembled WGS sequence"/>
</dbReference>
<dbReference type="OrthoDB" id="3183970at2"/>
<dbReference type="Gene3D" id="1.10.260.40">
    <property type="entry name" value="lambda repressor-like DNA-binding domains"/>
    <property type="match status" value="1"/>
</dbReference>
<dbReference type="GO" id="GO:0003677">
    <property type="term" value="F:DNA binding"/>
    <property type="evidence" value="ECO:0007669"/>
    <property type="project" value="InterPro"/>
</dbReference>
<name>A0A4Q2K3G5_9ACTN</name>
<dbReference type="SMART" id="SM00530">
    <property type="entry name" value="HTH_XRE"/>
    <property type="match status" value="1"/>
</dbReference>
<reference evidence="2 3" key="1">
    <citation type="submission" date="2019-01" db="EMBL/GenBank/DDBJ databases">
        <title>Senegalimassilia sp. nov. KGMB04484 isolated human feces.</title>
        <authorList>
            <person name="Han K.-I."/>
            <person name="Kim J.-S."/>
            <person name="Lee K.C."/>
            <person name="Suh M.K."/>
            <person name="Eom M.K."/>
            <person name="Lee J.H."/>
            <person name="Park S.-H."/>
            <person name="Kang S.W."/>
            <person name="Park J.-E."/>
            <person name="Oh B.S."/>
            <person name="Yu S.Y."/>
            <person name="Choi S.-H."/>
            <person name="Lee D.H."/>
            <person name="Yoon H."/>
            <person name="Kim B.-Y."/>
            <person name="Lee J.H."/>
            <person name="Lee J.-S."/>
        </authorList>
    </citation>
    <scope>NUCLEOTIDE SEQUENCE [LARGE SCALE GENOMIC DNA]</scope>
    <source>
        <strain evidence="2 3">KGMB04484</strain>
    </source>
</reference>
<dbReference type="PROSITE" id="PS50943">
    <property type="entry name" value="HTH_CROC1"/>
    <property type="match status" value="1"/>
</dbReference>
<evidence type="ECO:0000259" key="1">
    <source>
        <dbReference type="PROSITE" id="PS50943"/>
    </source>
</evidence>
<keyword evidence="3" id="KW-1185">Reference proteome</keyword>
<comment type="caution">
    <text evidence="2">The sequence shown here is derived from an EMBL/GenBank/DDBJ whole genome shotgun (WGS) entry which is preliminary data.</text>
</comment>
<accession>A0A4Q2K3G5</accession>
<dbReference type="Pfam" id="PF01381">
    <property type="entry name" value="HTH_3"/>
    <property type="match status" value="1"/>
</dbReference>
<sequence>MNIRLMKLRKAAGFSNRDEFAEKIGVNKYTYRSWESGAAMMNAEQVWNLALALGCSPNDILGWNEETGDFDDMDELSSDEQEIVDNYRESSPEWQQNISMTARAAASESKRK</sequence>
<dbReference type="EMBL" id="SDPW01000001">
    <property type="protein sequence ID" value="RXZ54910.1"/>
    <property type="molecule type" value="Genomic_DNA"/>
</dbReference>
<dbReference type="AlphaFoldDB" id="A0A4Q2K3G5"/>
<evidence type="ECO:0000313" key="2">
    <source>
        <dbReference type="EMBL" id="RXZ54910.1"/>
    </source>
</evidence>
<gene>
    <name evidence="2" type="ORF">ET524_10760</name>
</gene>
<dbReference type="InterPro" id="IPR010982">
    <property type="entry name" value="Lambda_DNA-bd_dom_sf"/>
</dbReference>
<feature type="domain" description="HTH cro/C1-type" evidence="1">
    <location>
        <begin position="5"/>
        <end position="60"/>
    </location>
</feature>